<dbReference type="InterPro" id="IPR036271">
    <property type="entry name" value="Tet_transcr_reg_TetR-rel_C_sf"/>
</dbReference>
<dbReference type="PRINTS" id="PR00455">
    <property type="entry name" value="HTHTETR"/>
</dbReference>
<dbReference type="InterPro" id="IPR001647">
    <property type="entry name" value="HTH_TetR"/>
</dbReference>
<comment type="caution">
    <text evidence="6">The sequence shown here is derived from an EMBL/GenBank/DDBJ whole genome shotgun (WGS) entry which is preliminary data.</text>
</comment>
<accession>A0ABS3WDL9</accession>
<keyword evidence="3" id="KW-0804">Transcription</keyword>
<dbReference type="Gene3D" id="1.10.357.10">
    <property type="entry name" value="Tetracycline Repressor, domain 2"/>
    <property type="match status" value="1"/>
</dbReference>
<reference evidence="6 7" key="1">
    <citation type="submission" date="2021-03" db="EMBL/GenBank/DDBJ databases">
        <title>Paenibacillus artemisicola MWE-103 whole genome sequence.</title>
        <authorList>
            <person name="Ham Y.J."/>
        </authorList>
    </citation>
    <scope>NUCLEOTIDE SEQUENCE [LARGE SCALE GENOMIC DNA]</scope>
    <source>
        <strain evidence="6 7">MWE-103</strain>
    </source>
</reference>
<dbReference type="InterPro" id="IPR009057">
    <property type="entry name" value="Homeodomain-like_sf"/>
</dbReference>
<dbReference type="EMBL" id="JAGGDJ010000018">
    <property type="protein sequence ID" value="MBO7746407.1"/>
    <property type="molecule type" value="Genomic_DNA"/>
</dbReference>
<name>A0ABS3WDL9_9BACL</name>
<organism evidence="6 7">
    <name type="scientific">Paenibacillus artemisiicola</name>
    <dbReference type="NCBI Taxonomy" id="1172618"/>
    <lineage>
        <taxon>Bacteria</taxon>
        <taxon>Bacillati</taxon>
        <taxon>Bacillota</taxon>
        <taxon>Bacilli</taxon>
        <taxon>Bacillales</taxon>
        <taxon>Paenibacillaceae</taxon>
        <taxon>Paenibacillus</taxon>
    </lineage>
</organism>
<dbReference type="RefSeq" id="WP_208849188.1">
    <property type="nucleotide sequence ID" value="NZ_JAGGDJ010000018.1"/>
</dbReference>
<evidence type="ECO:0000256" key="2">
    <source>
        <dbReference type="ARBA" id="ARBA00023125"/>
    </source>
</evidence>
<keyword evidence="2 4" id="KW-0238">DNA-binding</keyword>
<dbReference type="PANTHER" id="PTHR47506">
    <property type="entry name" value="TRANSCRIPTIONAL REGULATORY PROTEIN"/>
    <property type="match status" value="1"/>
</dbReference>
<dbReference type="InterPro" id="IPR011075">
    <property type="entry name" value="TetR_C"/>
</dbReference>
<dbReference type="Pfam" id="PF00440">
    <property type="entry name" value="TetR_N"/>
    <property type="match status" value="1"/>
</dbReference>
<evidence type="ECO:0000313" key="6">
    <source>
        <dbReference type="EMBL" id="MBO7746407.1"/>
    </source>
</evidence>
<dbReference type="Pfam" id="PF16925">
    <property type="entry name" value="TetR_C_13"/>
    <property type="match status" value="1"/>
</dbReference>
<keyword evidence="1" id="KW-0805">Transcription regulation</keyword>
<dbReference type="Proteomes" id="UP000670947">
    <property type="component" value="Unassembled WGS sequence"/>
</dbReference>
<evidence type="ECO:0000259" key="5">
    <source>
        <dbReference type="PROSITE" id="PS50977"/>
    </source>
</evidence>
<dbReference type="PROSITE" id="PS50977">
    <property type="entry name" value="HTH_TETR_2"/>
    <property type="match status" value="1"/>
</dbReference>
<keyword evidence="7" id="KW-1185">Reference proteome</keyword>
<gene>
    <name evidence="6" type="ORF">I8J29_19525</name>
</gene>
<dbReference type="PANTHER" id="PTHR47506:SF1">
    <property type="entry name" value="HTH-TYPE TRANSCRIPTIONAL REGULATOR YJDC"/>
    <property type="match status" value="1"/>
</dbReference>
<dbReference type="SUPFAM" id="SSF48498">
    <property type="entry name" value="Tetracyclin repressor-like, C-terminal domain"/>
    <property type="match status" value="1"/>
</dbReference>
<feature type="DNA-binding region" description="H-T-H motif" evidence="4">
    <location>
        <begin position="26"/>
        <end position="45"/>
    </location>
</feature>
<evidence type="ECO:0000256" key="3">
    <source>
        <dbReference type="ARBA" id="ARBA00023163"/>
    </source>
</evidence>
<protein>
    <submittedName>
        <fullName evidence="6">TetR/AcrR family transcriptional regulator</fullName>
    </submittedName>
</protein>
<proteinExistence type="predicted"/>
<feature type="domain" description="HTH tetR-type" evidence="5">
    <location>
        <begin position="3"/>
        <end position="63"/>
    </location>
</feature>
<dbReference type="SUPFAM" id="SSF46689">
    <property type="entry name" value="Homeodomain-like"/>
    <property type="match status" value="1"/>
</dbReference>
<evidence type="ECO:0000313" key="7">
    <source>
        <dbReference type="Proteomes" id="UP000670947"/>
    </source>
</evidence>
<evidence type="ECO:0000256" key="1">
    <source>
        <dbReference type="ARBA" id="ARBA00023015"/>
    </source>
</evidence>
<evidence type="ECO:0000256" key="4">
    <source>
        <dbReference type="PROSITE-ProRule" id="PRU00335"/>
    </source>
</evidence>
<sequence>MNRSKKDHILTVASELFYKNGIRATGVDQVVAESKIAKMTLYNHFPSKDDLVLAYLLRHDERWRAWFEAAVAESAGTPKERLLAVYDVLGRWFEEPGFNGCAFLKTASEYADPSHPYYEAAHRYKSHLKTYLSDLAGRLDEANREALAGGLYLLAEGAIAARMLRTDPDAARHARATAELLLARYR</sequence>